<proteinExistence type="predicted"/>
<name>A0A840TTL6_9BACT</name>
<dbReference type="Proteomes" id="UP000557307">
    <property type="component" value="Unassembled WGS sequence"/>
</dbReference>
<organism evidence="2 3">
    <name type="scientific">Rhabdobacter roseus</name>
    <dbReference type="NCBI Taxonomy" id="1655419"/>
    <lineage>
        <taxon>Bacteria</taxon>
        <taxon>Pseudomonadati</taxon>
        <taxon>Bacteroidota</taxon>
        <taxon>Cytophagia</taxon>
        <taxon>Cytophagales</taxon>
        <taxon>Cytophagaceae</taxon>
        <taxon>Rhabdobacter</taxon>
    </lineage>
</organism>
<dbReference type="RefSeq" id="WP_184172076.1">
    <property type="nucleotide sequence ID" value="NZ_JACHGF010000002.1"/>
</dbReference>
<keyword evidence="3" id="KW-1185">Reference proteome</keyword>
<gene>
    <name evidence="2" type="ORF">HNQ92_001155</name>
</gene>
<evidence type="ECO:0000313" key="2">
    <source>
        <dbReference type="EMBL" id="MBB5283029.1"/>
    </source>
</evidence>
<dbReference type="EMBL" id="JACHGF010000002">
    <property type="protein sequence ID" value="MBB5283029.1"/>
    <property type="molecule type" value="Genomic_DNA"/>
</dbReference>
<dbReference type="AlphaFoldDB" id="A0A840TTL6"/>
<protein>
    <recommendedName>
        <fullName evidence="4">DUF2490 domain-containing protein</fullName>
    </recommendedName>
</protein>
<evidence type="ECO:0000256" key="1">
    <source>
        <dbReference type="SAM" id="SignalP"/>
    </source>
</evidence>
<evidence type="ECO:0008006" key="4">
    <source>
        <dbReference type="Google" id="ProtNLM"/>
    </source>
</evidence>
<comment type="caution">
    <text evidence="2">The sequence shown here is derived from an EMBL/GenBank/DDBJ whole genome shotgun (WGS) entry which is preliminary data.</text>
</comment>
<sequence>MKKYLLILAVMVVGLTVLAQPHHNAWLRATGSVPLAEGWKADAELQHRRQSGWGNTRPCHEPLLSSLRLWVHYTPNSPNPTWQLSASPGAYYRLYKLITSAEDANKVPMQEFRVSAAIARQDLLARALFLTNRTALEYRFFDQLLPVLRLRQRLGVRYDHAAVSVAVYNELLTNPMGVPTGHFFDHNRLGGGVQWRVERHLEVEAGYLYIHRLPLTNLEMLRERNFFLNLTYRFVR</sequence>
<feature type="signal peptide" evidence="1">
    <location>
        <begin position="1"/>
        <end position="19"/>
    </location>
</feature>
<dbReference type="Pfam" id="PF10677">
    <property type="entry name" value="DUF2490"/>
    <property type="match status" value="1"/>
</dbReference>
<evidence type="ECO:0000313" key="3">
    <source>
        <dbReference type="Proteomes" id="UP000557307"/>
    </source>
</evidence>
<keyword evidence="1" id="KW-0732">Signal</keyword>
<accession>A0A840TTL6</accession>
<reference evidence="2 3" key="1">
    <citation type="submission" date="2020-08" db="EMBL/GenBank/DDBJ databases">
        <title>Genomic Encyclopedia of Type Strains, Phase IV (KMG-IV): sequencing the most valuable type-strain genomes for metagenomic binning, comparative biology and taxonomic classification.</title>
        <authorList>
            <person name="Goeker M."/>
        </authorList>
    </citation>
    <scope>NUCLEOTIDE SEQUENCE [LARGE SCALE GENOMIC DNA]</scope>
    <source>
        <strain evidence="2 3">DSM 105074</strain>
    </source>
</reference>
<dbReference type="InterPro" id="IPR019619">
    <property type="entry name" value="DUF2490"/>
</dbReference>
<feature type="chain" id="PRO_5032666280" description="DUF2490 domain-containing protein" evidence="1">
    <location>
        <begin position="20"/>
        <end position="236"/>
    </location>
</feature>